<dbReference type="Ensembl" id="ENSSLDT00000016394.1">
    <property type="protein sequence ID" value="ENSSLDP00000015811.1"/>
    <property type="gene ID" value="ENSSLDG00000012558.1"/>
</dbReference>
<sequence length="89" mass="10135">AGCPLNLFKTRDIHKHHNVSHCYSLCLCVWDFWECFLKPNSIFSSKKISFPYYHATDGIHFHPVLSGYISNAFQSLGQVTNSYNTPVPG</sequence>
<organism evidence="1 2">
    <name type="scientific">Seriola lalandi dorsalis</name>
    <dbReference type="NCBI Taxonomy" id="1841481"/>
    <lineage>
        <taxon>Eukaryota</taxon>
        <taxon>Metazoa</taxon>
        <taxon>Chordata</taxon>
        <taxon>Craniata</taxon>
        <taxon>Vertebrata</taxon>
        <taxon>Euteleostomi</taxon>
        <taxon>Actinopterygii</taxon>
        <taxon>Neopterygii</taxon>
        <taxon>Teleostei</taxon>
        <taxon>Neoteleostei</taxon>
        <taxon>Acanthomorphata</taxon>
        <taxon>Carangaria</taxon>
        <taxon>Carangiformes</taxon>
        <taxon>Carangidae</taxon>
        <taxon>Seriola</taxon>
    </lineage>
</organism>
<proteinExistence type="predicted"/>
<evidence type="ECO:0000313" key="2">
    <source>
        <dbReference type="Proteomes" id="UP000261360"/>
    </source>
</evidence>
<accession>A0A3B4XHX6</accession>
<dbReference type="Proteomes" id="UP000261360">
    <property type="component" value="Unplaced"/>
</dbReference>
<evidence type="ECO:0000313" key="1">
    <source>
        <dbReference type="Ensembl" id="ENSSLDP00000015811.1"/>
    </source>
</evidence>
<name>A0A3B4XHX6_SERLL</name>
<reference evidence="1" key="2">
    <citation type="submission" date="2025-09" db="UniProtKB">
        <authorList>
            <consortium name="Ensembl"/>
        </authorList>
    </citation>
    <scope>IDENTIFICATION</scope>
</reference>
<keyword evidence="2" id="KW-1185">Reference proteome</keyword>
<protein>
    <submittedName>
        <fullName evidence="1">Uncharacterized protein</fullName>
    </submittedName>
</protein>
<reference evidence="1" key="1">
    <citation type="submission" date="2025-08" db="UniProtKB">
        <authorList>
            <consortium name="Ensembl"/>
        </authorList>
    </citation>
    <scope>IDENTIFICATION</scope>
</reference>
<dbReference type="AlphaFoldDB" id="A0A3B4XHX6"/>